<dbReference type="WBParaSite" id="Gr19_v10_g6923.t1">
    <property type="protein sequence ID" value="Gr19_v10_g6923.t1"/>
    <property type="gene ID" value="Gr19_v10_g6923"/>
</dbReference>
<name>A0A914I2M2_GLORO</name>
<dbReference type="Proteomes" id="UP000887572">
    <property type="component" value="Unplaced"/>
</dbReference>
<organism evidence="2 3">
    <name type="scientific">Globodera rostochiensis</name>
    <name type="common">Golden nematode worm</name>
    <name type="synonym">Heterodera rostochiensis</name>
    <dbReference type="NCBI Taxonomy" id="31243"/>
    <lineage>
        <taxon>Eukaryota</taxon>
        <taxon>Metazoa</taxon>
        <taxon>Ecdysozoa</taxon>
        <taxon>Nematoda</taxon>
        <taxon>Chromadorea</taxon>
        <taxon>Rhabditida</taxon>
        <taxon>Tylenchina</taxon>
        <taxon>Tylenchomorpha</taxon>
        <taxon>Tylenchoidea</taxon>
        <taxon>Heteroderidae</taxon>
        <taxon>Heteroderinae</taxon>
        <taxon>Globodera</taxon>
    </lineage>
</organism>
<reference evidence="3" key="1">
    <citation type="submission" date="2022-11" db="UniProtKB">
        <authorList>
            <consortium name="WormBaseParasite"/>
        </authorList>
    </citation>
    <scope>IDENTIFICATION</scope>
</reference>
<dbReference type="AlphaFoldDB" id="A0A914I2M2"/>
<protein>
    <submittedName>
        <fullName evidence="3">Uncharacterized protein</fullName>
    </submittedName>
</protein>
<keyword evidence="2" id="KW-1185">Reference proteome</keyword>
<sequence>MVLATTKLTSWQNFALALWNPCQKKTMDRRCKTKTKVNNAAAKSTKQTSGVDAGAERGKRLDRSDFGQVMAPLMCNSQEDPIYRMCLQLPGMPIVTAHLIFQINQFLCQFISFIPKEALGEINNKHSFTLFNTSIVKKALQERETPQLLQDKMMSTLATTVKYAQNYAQCQEGILYAMRTFQNVAQYLEQFCDH</sequence>
<evidence type="ECO:0000256" key="1">
    <source>
        <dbReference type="SAM" id="MobiDB-lite"/>
    </source>
</evidence>
<feature type="region of interest" description="Disordered" evidence="1">
    <location>
        <begin position="38"/>
        <end position="57"/>
    </location>
</feature>
<evidence type="ECO:0000313" key="3">
    <source>
        <dbReference type="WBParaSite" id="Gr19_v10_g6923.t1"/>
    </source>
</evidence>
<proteinExistence type="predicted"/>
<accession>A0A914I2M2</accession>
<evidence type="ECO:0000313" key="2">
    <source>
        <dbReference type="Proteomes" id="UP000887572"/>
    </source>
</evidence>